<dbReference type="Gene3D" id="3.90.700.10">
    <property type="entry name" value="Succinate dehydrogenase/fumarate reductase flavoprotein, catalytic domain"/>
    <property type="match status" value="1"/>
</dbReference>
<dbReference type="Gene3D" id="1.20.58.100">
    <property type="entry name" value="Fumarate reductase/succinate dehydrogenase flavoprotein-like, C-terminal domain"/>
    <property type="match status" value="1"/>
</dbReference>
<dbReference type="PANTHER" id="PTHR42716:SF2">
    <property type="entry name" value="L-ASPARTATE OXIDASE, CHLOROPLASTIC"/>
    <property type="match status" value="1"/>
</dbReference>
<comment type="catalytic activity">
    <reaction evidence="9">
        <text>L-aspartate + O2 = iminosuccinate + H2O2</text>
        <dbReference type="Rhea" id="RHEA:25876"/>
        <dbReference type="ChEBI" id="CHEBI:15379"/>
        <dbReference type="ChEBI" id="CHEBI:16240"/>
        <dbReference type="ChEBI" id="CHEBI:29991"/>
        <dbReference type="ChEBI" id="CHEBI:77875"/>
        <dbReference type="EC" id="1.4.3.16"/>
    </reaction>
    <physiologicalReaction direction="left-to-right" evidence="9">
        <dbReference type="Rhea" id="RHEA:25877"/>
    </physiologicalReaction>
</comment>
<evidence type="ECO:0000256" key="8">
    <source>
        <dbReference type="ARBA" id="ARBA00023002"/>
    </source>
</evidence>
<evidence type="ECO:0000256" key="4">
    <source>
        <dbReference type="ARBA" id="ARBA00012173"/>
    </source>
</evidence>
<proteinExistence type="inferred from homology"/>
<dbReference type="Proteomes" id="UP001062632">
    <property type="component" value="Unassembled WGS sequence"/>
</dbReference>
<name>A0ABQ0QQZ8_9PROT</name>
<reference evidence="12 13" key="1">
    <citation type="submission" date="2013-04" db="EMBL/GenBank/DDBJ databases">
        <title>The genome sequencing project of 58 acetic acid bacteria.</title>
        <authorList>
            <person name="Okamoto-Kainuma A."/>
            <person name="Ishikawa M."/>
            <person name="Umino S."/>
            <person name="Koizumi Y."/>
            <person name="Shiwa Y."/>
            <person name="Yoshikawa H."/>
            <person name="Matsutani M."/>
            <person name="Matsushita K."/>
        </authorList>
    </citation>
    <scope>NUCLEOTIDE SEQUENCE [LARGE SCALE GENOMIC DNA]</scope>
    <source>
        <strain evidence="12 13">NBRC 106555</strain>
    </source>
</reference>
<keyword evidence="7" id="KW-0274">FAD</keyword>
<dbReference type="EC" id="1.4.3.16" evidence="4"/>
<evidence type="ECO:0000256" key="1">
    <source>
        <dbReference type="ARBA" id="ARBA00001974"/>
    </source>
</evidence>
<protein>
    <recommendedName>
        <fullName evidence="4">L-aspartate oxidase</fullName>
        <ecNumber evidence="4">1.4.3.16</ecNumber>
    </recommendedName>
</protein>
<dbReference type="InterPro" id="IPR036188">
    <property type="entry name" value="FAD/NAD-bd_sf"/>
</dbReference>
<organism evidence="12 13">
    <name type="scientific">Neokomagataea thailandica NBRC 106555</name>
    <dbReference type="NCBI Taxonomy" id="1223520"/>
    <lineage>
        <taxon>Bacteria</taxon>
        <taxon>Pseudomonadati</taxon>
        <taxon>Pseudomonadota</taxon>
        <taxon>Alphaproteobacteria</taxon>
        <taxon>Acetobacterales</taxon>
        <taxon>Acetobacteraceae</taxon>
        <taxon>Neokomagataea</taxon>
    </lineage>
</organism>
<dbReference type="PANTHER" id="PTHR42716">
    <property type="entry name" value="L-ASPARTATE OXIDASE"/>
    <property type="match status" value="1"/>
</dbReference>
<comment type="caution">
    <text evidence="12">The sequence shown here is derived from an EMBL/GenBank/DDBJ whole genome shotgun (WGS) entry which is preliminary data.</text>
</comment>
<feature type="domain" description="Fumarate reductase/succinate dehydrogenase flavoprotein-like C-terminal" evidence="11">
    <location>
        <begin position="106"/>
        <end position="148"/>
    </location>
</feature>
<evidence type="ECO:0000256" key="2">
    <source>
        <dbReference type="ARBA" id="ARBA00004950"/>
    </source>
</evidence>
<dbReference type="InterPro" id="IPR003953">
    <property type="entry name" value="FAD-dep_OxRdtase_2_FAD-bd"/>
</dbReference>
<keyword evidence="5" id="KW-0285">Flavoprotein</keyword>
<evidence type="ECO:0000256" key="9">
    <source>
        <dbReference type="ARBA" id="ARBA00048305"/>
    </source>
</evidence>
<evidence type="ECO:0000313" key="12">
    <source>
        <dbReference type="EMBL" id="GBR53825.1"/>
    </source>
</evidence>
<sequence length="167" mass="17829">MHYHMGGLIVDLSGKTTVPGLWACGEAACTGLHGANRLASNSLLEAVVTAEWVANDINGQPPVKEVAPVVGRFSHDYGSVLPGLSVRLVRDVGILRDEDGLNAFLRDVAPHVKVSDAALVSLLIAAGALVRRESRGSHYRTDYPSVSDPIRRIFTLSDLQSFGVDIS</sequence>
<dbReference type="Gene3D" id="3.50.50.60">
    <property type="entry name" value="FAD/NAD(P)-binding domain"/>
    <property type="match status" value="1"/>
</dbReference>
<gene>
    <name evidence="12" type="ORF">AA106555_1455</name>
</gene>
<dbReference type="SUPFAM" id="SSF46977">
    <property type="entry name" value="Succinate dehydrogenase/fumarate reductase flavoprotein C-terminal domain"/>
    <property type="match status" value="1"/>
</dbReference>
<dbReference type="SUPFAM" id="SSF51905">
    <property type="entry name" value="FAD/NAD(P)-binding domain"/>
    <property type="match status" value="1"/>
</dbReference>
<dbReference type="InterPro" id="IPR027477">
    <property type="entry name" value="Succ_DH/fumarate_Rdtase_cat_sf"/>
</dbReference>
<keyword evidence="6" id="KW-0662">Pyridine nucleotide biosynthesis</keyword>
<evidence type="ECO:0000256" key="6">
    <source>
        <dbReference type="ARBA" id="ARBA00022642"/>
    </source>
</evidence>
<evidence type="ECO:0000259" key="10">
    <source>
        <dbReference type="Pfam" id="PF00890"/>
    </source>
</evidence>
<evidence type="ECO:0000259" key="11">
    <source>
        <dbReference type="Pfam" id="PF02910"/>
    </source>
</evidence>
<dbReference type="Pfam" id="PF02910">
    <property type="entry name" value="Succ_DH_flav_C"/>
    <property type="match status" value="1"/>
</dbReference>
<evidence type="ECO:0000256" key="3">
    <source>
        <dbReference type="ARBA" id="ARBA00008562"/>
    </source>
</evidence>
<keyword evidence="8" id="KW-0560">Oxidoreductase</keyword>
<evidence type="ECO:0000256" key="5">
    <source>
        <dbReference type="ARBA" id="ARBA00022630"/>
    </source>
</evidence>
<comment type="pathway">
    <text evidence="2">Cofactor biosynthesis; NAD(+) biosynthesis; iminoaspartate from L-aspartate (oxidase route): step 1/1.</text>
</comment>
<dbReference type="InterPro" id="IPR037099">
    <property type="entry name" value="Fum_R/Succ_DH_flav-like_C_sf"/>
</dbReference>
<comment type="similarity">
    <text evidence="3">Belongs to the FAD-dependent oxidoreductase 2 family. NadB subfamily.</text>
</comment>
<evidence type="ECO:0000256" key="7">
    <source>
        <dbReference type="ARBA" id="ARBA00022827"/>
    </source>
</evidence>
<dbReference type="InterPro" id="IPR005288">
    <property type="entry name" value="NadB"/>
</dbReference>
<accession>A0ABQ0QQZ8</accession>
<comment type="cofactor">
    <cofactor evidence="1">
        <name>FAD</name>
        <dbReference type="ChEBI" id="CHEBI:57692"/>
    </cofactor>
</comment>
<feature type="domain" description="FAD-dependent oxidoreductase 2 FAD-binding" evidence="10">
    <location>
        <begin position="2"/>
        <end position="43"/>
    </location>
</feature>
<dbReference type="EMBL" id="BAQC01000038">
    <property type="protein sequence ID" value="GBR53825.1"/>
    <property type="molecule type" value="Genomic_DNA"/>
</dbReference>
<keyword evidence="13" id="KW-1185">Reference proteome</keyword>
<evidence type="ECO:0000313" key="13">
    <source>
        <dbReference type="Proteomes" id="UP001062632"/>
    </source>
</evidence>
<dbReference type="Pfam" id="PF00890">
    <property type="entry name" value="FAD_binding_2"/>
    <property type="match status" value="1"/>
</dbReference>
<dbReference type="InterPro" id="IPR015939">
    <property type="entry name" value="Fum_Rdtase/Succ_DH_flav-like_C"/>
</dbReference>